<dbReference type="PANTHER" id="PTHR37305:SF1">
    <property type="entry name" value="MEMBRANE PROTEIN"/>
    <property type="match status" value="1"/>
</dbReference>
<dbReference type="GO" id="GO:0140359">
    <property type="term" value="F:ABC-type transporter activity"/>
    <property type="evidence" value="ECO:0007669"/>
    <property type="project" value="InterPro"/>
</dbReference>
<dbReference type="GO" id="GO:0005886">
    <property type="term" value="C:plasma membrane"/>
    <property type="evidence" value="ECO:0007669"/>
    <property type="project" value="UniProtKB-SubCell"/>
</dbReference>
<feature type="transmembrane region" description="Helical" evidence="1">
    <location>
        <begin position="156"/>
        <end position="181"/>
    </location>
</feature>
<evidence type="ECO:0000256" key="1">
    <source>
        <dbReference type="SAM" id="Phobius"/>
    </source>
</evidence>
<dbReference type="Proteomes" id="UP000031014">
    <property type="component" value="Unassembled WGS sequence"/>
</dbReference>
<organism evidence="2 3">
    <name type="scientific">Mesobacillus selenatarsenatis (strain DSM 18680 / JCM 14380 / FERM P-15431 / SF-1)</name>
    <dbReference type="NCBI Taxonomy" id="1321606"/>
    <lineage>
        <taxon>Bacteria</taxon>
        <taxon>Bacillati</taxon>
        <taxon>Bacillota</taxon>
        <taxon>Bacilli</taxon>
        <taxon>Bacillales</taxon>
        <taxon>Bacillaceae</taxon>
        <taxon>Mesobacillus</taxon>
    </lineage>
</organism>
<accession>A0A0A8X8K2</accession>
<dbReference type="Pfam" id="PF12679">
    <property type="entry name" value="ABC2_membrane_2"/>
    <property type="match status" value="1"/>
</dbReference>
<keyword evidence="1" id="KW-1133">Transmembrane helix</keyword>
<feature type="transmembrane region" description="Helical" evidence="1">
    <location>
        <begin position="122"/>
        <end position="144"/>
    </location>
</feature>
<proteinExistence type="predicted"/>
<keyword evidence="1" id="KW-0812">Transmembrane</keyword>
<sequence length="265" mass="29540">MNIFLHELKAYRKSTIIWTLSLVAMVVLFLSMFPSFSKDAEEFKKLLEGFPVELRKAIGLSVDSIATLIGFFSYAFLYLKLAGAIQAMNLGTSILSKETREKTADFLLTKPVTRTQVVTSKLLAALVSLVITNIVFITATFVMASIVEGNDFNKEALLLIVISLFFIQLMFMALGIIISVIFPRIKSVISVSLGTVFGFFMLGMISSTTEDEALRYLTPFNYFDSTYITQHSSYETSFIIAGVIFIIAAVSASYYFYAKKDVHSV</sequence>
<reference evidence="2 3" key="1">
    <citation type="submission" date="2013-06" db="EMBL/GenBank/DDBJ databases">
        <title>Whole genome shotgun sequence of Bacillus selenatarsenatis SF-1.</title>
        <authorList>
            <person name="Kuroda M."/>
            <person name="Sei K."/>
            <person name="Yamashita M."/>
            <person name="Ike M."/>
        </authorList>
    </citation>
    <scope>NUCLEOTIDE SEQUENCE [LARGE SCALE GENOMIC DNA]</scope>
    <source>
        <strain evidence="2 3">SF-1</strain>
    </source>
</reference>
<keyword evidence="1" id="KW-0472">Membrane</keyword>
<evidence type="ECO:0000313" key="2">
    <source>
        <dbReference type="EMBL" id="GAM15619.1"/>
    </source>
</evidence>
<gene>
    <name evidence="2" type="ORF">SAMD00020551_3776</name>
</gene>
<feature type="transmembrane region" description="Helical" evidence="1">
    <location>
        <begin position="188"/>
        <end position="207"/>
    </location>
</feature>
<comment type="caution">
    <text evidence="2">The sequence shown here is derived from an EMBL/GenBank/DDBJ whole genome shotgun (WGS) entry which is preliminary data.</text>
</comment>
<dbReference type="RefSeq" id="WP_041967265.1">
    <property type="nucleotide sequence ID" value="NZ_BASE01000089.1"/>
</dbReference>
<dbReference type="AlphaFoldDB" id="A0A0A8X8K2"/>
<feature type="transmembrane region" description="Helical" evidence="1">
    <location>
        <begin position="16"/>
        <end position="37"/>
    </location>
</feature>
<feature type="transmembrane region" description="Helical" evidence="1">
    <location>
        <begin position="57"/>
        <end position="79"/>
    </location>
</feature>
<name>A0A0A8X8K2_MESS1</name>
<keyword evidence="3" id="KW-1185">Reference proteome</keyword>
<dbReference type="OrthoDB" id="9800309at2"/>
<feature type="transmembrane region" description="Helical" evidence="1">
    <location>
        <begin position="238"/>
        <end position="257"/>
    </location>
</feature>
<evidence type="ECO:0000313" key="3">
    <source>
        <dbReference type="Proteomes" id="UP000031014"/>
    </source>
</evidence>
<dbReference type="EMBL" id="BASE01000089">
    <property type="protein sequence ID" value="GAM15619.1"/>
    <property type="molecule type" value="Genomic_DNA"/>
</dbReference>
<protein>
    <submittedName>
        <fullName evidence="2">ABC transporter, permease protein</fullName>
    </submittedName>
</protein>
<dbReference type="PANTHER" id="PTHR37305">
    <property type="entry name" value="INTEGRAL MEMBRANE PROTEIN-RELATED"/>
    <property type="match status" value="1"/>
</dbReference>
<dbReference type="STRING" id="1321606.SAMD00020551_3776"/>